<keyword evidence="3" id="KW-1185">Reference proteome</keyword>
<evidence type="ECO:0000313" key="3">
    <source>
        <dbReference type="Proteomes" id="UP001302602"/>
    </source>
</evidence>
<proteinExistence type="predicted"/>
<evidence type="ECO:0000313" key="2">
    <source>
        <dbReference type="EMBL" id="KAK4121151.1"/>
    </source>
</evidence>
<reference evidence="2" key="2">
    <citation type="submission" date="2023-05" db="EMBL/GenBank/DDBJ databases">
        <authorList>
            <consortium name="Lawrence Berkeley National Laboratory"/>
            <person name="Steindorff A."/>
            <person name="Hensen N."/>
            <person name="Bonometti L."/>
            <person name="Westerberg I."/>
            <person name="Brannstrom I.O."/>
            <person name="Guillou S."/>
            <person name="Cros-Aarteil S."/>
            <person name="Calhoun S."/>
            <person name="Haridas S."/>
            <person name="Kuo A."/>
            <person name="Mondo S."/>
            <person name="Pangilinan J."/>
            <person name="Riley R."/>
            <person name="Labutti K."/>
            <person name="Andreopoulos B."/>
            <person name="Lipzen A."/>
            <person name="Chen C."/>
            <person name="Yanf M."/>
            <person name="Daum C."/>
            <person name="Ng V."/>
            <person name="Clum A."/>
            <person name="Ohm R."/>
            <person name="Martin F."/>
            <person name="Silar P."/>
            <person name="Natvig D."/>
            <person name="Lalanne C."/>
            <person name="Gautier V."/>
            <person name="Ament-Velasquez S.L."/>
            <person name="Kruys A."/>
            <person name="Hutchinson M.I."/>
            <person name="Powell A.J."/>
            <person name="Barry K."/>
            <person name="Miller A.N."/>
            <person name="Grigoriev I.V."/>
            <person name="Debuchy R."/>
            <person name="Gladieux P."/>
            <person name="Thoren M.H."/>
            <person name="Johannesson H."/>
        </authorList>
    </citation>
    <scope>NUCLEOTIDE SEQUENCE</scope>
    <source>
        <strain evidence="2">CBS 731.68</strain>
    </source>
</reference>
<protein>
    <submittedName>
        <fullName evidence="2">Uncharacterized protein</fullName>
    </submittedName>
</protein>
<feature type="compositionally biased region" description="Basic and acidic residues" evidence="1">
    <location>
        <begin position="24"/>
        <end position="34"/>
    </location>
</feature>
<dbReference type="AlphaFoldDB" id="A0AAN6TVW4"/>
<feature type="region of interest" description="Disordered" evidence="1">
    <location>
        <begin position="15"/>
        <end position="38"/>
    </location>
</feature>
<reference evidence="2" key="1">
    <citation type="journal article" date="2023" name="Mol. Phylogenet. Evol.">
        <title>Genome-scale phylogeny and comparative genomics of the fungal order Sordariales.</title>
        <authorList>
            <person name="Hensen N."/>
            <person name="Bonometti L."/>
            <person name="Westerberg I."/>
            <person name="Brannstrom I.O."/>
            <person name="Guillou S."/>
            <person name="Cros-Aarteil S."/>
            <person name="Calhoun S."/>
            <person name="Haridas S."/>
            <person name="Kuo A."/>
            <person name="Mondo S."/>
            <person name="Pangilinan J."/>
            <person name="Riley R."/>
            <person name="LaButti K."/>
            <person name="Andreopoulos B."/>
            <person name="Lipzen A."/>
            <person name="Chen C."/>
            <person name="Yan M."/>
            <person name="Daum C."/>
            <person name="Ng V."/>
            <person name="Clum A."/>
            <person name="Steindorff A."/>
            <person name="Ohm R.A."/>
            <person name="Martin F."/>
            <person name="Silar P."/>
            <person name="Natvig D.O."/>
            <person name="Lalanne C."/>
            <person name="Gautier V."/>
            <person name="Ament-Velasquez S.L."/>
            <person name="Kruys A."/>
            <person name="Hutchinson M.I."/>
            <person name="Powell A.J."/>
            <person name="Barry K."/>
            <person name="Miller A.N."/>
            <person name="Grigoriev I.V."/>
            <person name="Debuchy R."/>
            <person name="Gladieux P."/>
            <person name="Hiltunen Thoren M."/>
            <person name="Johannesson H."/>
        </authorList>
    </citation>
    <scope>NUCLEOTIDE SEQUENCE</scope>
    <source>
        <strain evidence="2">CBS 731.68</strain>
    </source>
</reference>
<gene>
    <name evidence="2" type="ORF">N657DRAFT_673515</name>
</gene>
<comment type="caution">
    <text evidence="2">The sequence shown here is derived from an EMBL/GenBank/DDBJ whole genome shotgun (WGS) entry which is preliminary data.</text>
</comment>
<dbReference type="EMBL" id="MU853234">
    <property type="protein sequence ID" value="KAK4121151.1"/>
    <property type="molecule type" value="Genomic_DNA"/>
</dbReference>
<organism evidence="2 3">
    <name type="scientific">Parathielavia appendiculata</name>
    <dbReference type="NCBI Taxonomy" id="2587402"/>
    <lineage>
        <taxon>Eukaryota</taxon>
        <taxon>Fungi</taxon>
        <taxon>Dikarya</taxon>
        <taxon>Ascomycota</taxon>
        <taxon>Pezizomycotina</taxon>
        <taxon>Sordariomycetes</taxon>
        <taxon>Sordariomycetidae</taxon>
        <taxon>Sordariales</taxon>
        <taxon>Chaetomiaceae</taxon>
        <taxon>Parathielavia</taxon>
    </lineage>
</organism>
<dbReference type="Proteomes" id="UP001302602">
    <property type="component" value="Unassembled WGS sequence"/>
</dbReference>
<dbReference type="RefSeq" id="XP_062644922.1">
    <property type="nucleotide sequence ID" value="XM_062795693.1"/>
</dbReference>
<dbReference type="GeneID" id="87832461"/>
<sequence length="172" mass="18734">MERWLSASLLHLGRQAQQQRRCPGGREVEGRRDGAGSQDSIFGQQLERVVRKFAKPDVVVSERQKERQGGDGQPGYLERVGVPAVDVADQRGLEAACADAGRRVQRGIAPLCEHGLDCQLGRDWVQARARAVRRTAVRAAVTAAHNSIKINFHSETCGISAEPLTAPQCSTV</sequence>
<name>A0AAN6TVW4_9PEZI</name>
<accession>A0AAN6TVW4</accession>
<evidence type="ECO:0000256" key="1">
    <source>
        <dbReference type="SAM" id="MobiDB-lite"/>
    </source>
</evidence>